<comment type="similarity">
    <text evidence="1 4">Belongs to the type-B carboxylesterase/lipase family.</text>
</comment>
<reference evidence="7" key="1">
    <citation type="submission" date="2017-02" db="UniProtKB">
        <authorList>
            <consortium name="WormBaseParasite"/>
        </authorList>
    </citation>
    <scope>IDENTIFICATION</scope>
</reference>
<dbReference type="InterPro" id="IPR002018">
    <property type="entry name" value="CarbesteraseB"/>
</dbReference>
<dbReference type="Proteomes" id="UP000046393">
    <property type="component" value="Unplaced"/>
</dbReference>
<dbReference type="PROSITE" id="PS00941">
    <property type="entry name" value="CARBOXYLESTERASE_B_2"/>
    <property type="match status" value="1"/>
</dbReference>
<dbReference type="PROSITE" id="PS00122">
    <property type="entry name" value="CARBOXYLESTERASE_B_1"/>
    <property type="match status" value="1"/>
</dbReference>
<dbReference type="STRING" id="451379.A0A0N5AMU5"/>
<sequence length="436" mass="48040">MIVFIEIVLLLLTISVNAEDVIVTTKYGQVRGFPIQTTGGHKANIFLGIPYAAPPVNELRFEKPTEPEPWEGVLNATEFAPTCLPHDRTAKNNHSSEDCLYLNIIAPSKENITANKSAVMIWIHGGAYCVGGAVQYGYTGITDNFVSRDILVVTIQYRLGPYGFLSDGTSEFAGNYGLWDQSAAIKFVKENIEAFGGDPEHITLFGSSAGGGSVDAHTISPHSNSFISMSGSALSPWAYGEEVVKVTKDLSNALNCTDTESKAVKSCLRAKTSDQIFDAVGPSRYGFNIAPYAPRIDGDFYPKELQKLVDEAPAKPTIIGLVEKEALVSDAMFNIPCLKMKELKMNNNWPVWFYFNIHYNPDAYTRDLPVKGATHLDEYPYLFDITPYKHFDLNEADRSVQKLLLDAFTSFAKNGLVIKVINRSVQELIEAAGKHS</sequence>
<evidence type="ECO:0000313" key="6">
    <source>
        <dbReference type="Proteomes" id="UP000046393"/>
    </source>
</evidence>
<keyword evidence="6" id="KW-1185">Reference proteome</keyword>
<proteinExistence type="inferred from homology"/>
<feature type="chain" id="PRO_5005733353" description="Carboxylic ester hydrolase" evidence="4">
    <location>
        <begin position="19"/>
        <end position="436"/>
    </location>
</feature>
<dbReference type="WBParaSite" id="SMUV_0000591401-mRNA-1">
    <property type="protein sequence ID" value="SMUV_0000591401-mRNA-1"/>
    <property type="gene ID" value="SMUV_0000591401"/>
</dbReference>
<dbReference type="GO" id="GO:0052689">
    <property type="term" value="F:carboxylic ester hydrolase activity"/>
    <property type="evidence" value="ECO:0007669"/>
    <property type="project" value="UniProtKB-KW"/>
</dbReference>
<dbReference type="EC" id="3.1.1.-" evidence="4"/>
<dbReference type="PANTHER" id="PTHR44590">
    <property type="entry name" value="CARBOXYLIC ESTER HYDROLASE-RELATED"/>
    <property type="match status" value="1"/>
</dbReference>
<protein>
    <recommendedName>
        <fullName evidence="4">Carboxylic ester hydrolase</fullName>
        <ecNumber evidence="4">3.1.1.-</ecNumber>
    </recommendedName>
</protein>
<name>A0A0N5AMU5_9BILA</name>
<dbReference type="Gene3D" id="3.40.50.1820">
    <property type="entry name" value="alpha/beta hydrolase"/>
    <property type="match status" value="2"/>
</dbReference>
<evidence type="ECO:0000256" key="4">
    <source>
        <dbReference type="RuleBase" id="RU361235"/>
    </source>
</evidence>
<dbReference type="Pfam" id="PF00135">
    <property type="entry name" value="COesterase"/>
    <property type="match status" value="1"/>
</dbReference>
<evidence type="ECO:0000256" key="3">
    <source>
        <dbReference type="ARBA" id="ARBA00022801"/>
    </source>
</evidence>
<organism evidence="6 7">
    <name type="scientific">Syphacia muris</name>
    <dbReference type="NCBI Taxonomy" id="451379"/>
    <lineage>
        <taxon>Eukaryota</taxon>
        <taxon>Metazoa</taxon>
        <taxon>Ecdysozoa</taxon>
        <taxon>Nematoda</taxon>
        <taxon>Chromadorea</taxon>
        <taxon>Rhabditida</taxon>
        <taxon>Spirurina</taxon>
        <taxon>Oxyuridomorpha</taxon>
        <taxon>Oxyuroidea</taxon>
        <taxon>Oxyuridae</taxon>
        <taxon>Syphacia</taxon>
    </lineage>
</organism>
<dbReference type="InterPro" id="IPR019819">
    <property type="entry name" value="Carboxylesterase_B_CS"/>
</dbReference>
<dbReference type="InterPro" id="IPR019826">
    <property type="entry name" value="Carboxylesterase_B_AS"/>
</dbReference>
<feature type="signal peptide" evidence="4">
    <location>
        <begin position="1"/>
        <end position="18"/>
    </location>
</feature>
<dbReference type="InterPro" id="IPR029058">
    <property type="entry name" value="AB_hydrolase_fold"/>
</dbReference>
<feature type="domain" description="Carboxylesterase type B" evidence="5">
    <location>
        <begin position="20"/>
        <end position="327"/>
    </location>
</feature>
<accession>A0A0N5AMU5</accession>
<keyword evidence="4" id="KW-0732">Signal</keyword>
<dbReference type="PANTHER" id="PTHR44590:SF4">
    <property type="entry name" value="CARBOXYLIC ESTER HYDROLASE"/>
    <property type="match status" value="1"/>
</dbReference>
<keyword evidence="2" id="KW-0719">Serine esterase</keyword>
<evidence type="ECO:0000256" key="1">
    <source>
        <dbReference type="ARBA" id="ARBA00005964"/>
    </source>
</evidence>
<evidence type="ECO:0000313" key="7">
    <source>
        <dbReference type="WBParaSite" id="SMUV_0000591401-mRNA-1"/>
    </source>
</evidence>
<evidence type="ECO:0000259" key="5">
    <source>
        <dbReference type="Pfam" id="PF00135"/>
    </source>
</evidence>
<keyword evidence="3 4" id="KW-0378">Hydrolase</keyword>
<dbReference type="AlphaFoldDB" id="A0A0N5AMU5"/>
<evidence type="ECO:0000256" key="2">
    <source>
        <dbReference type="ARBA" id="ARBA00022487"/>
    </source>
</evidence>
<dbReference type="SUPFAM" id="SSF53474">
    <property type="entry name" value="alpha/beta-Hydrolases"/>
    <property type="match status" value="1"/>
</dbReference>